<feature type="compositionally biased region" description="Basic and acidic residues" evidence="10">
    <location>
        <begin position="1246"/>
        <end position="1266"/>
    </location>
</feature>
<dbReference type="GO" id="GO:0005886">
    <property type="term" value="C:plasma membrane"/>
    <property type="evidence" value="ECO:0007669"/>
    <property type="project" value="TreeGrafter"/>
</dbReference>
<keyword evidence="4 11" id="KW-0812">Transmembrane</keyword>
<dbReference type="PANTHER" id="PTHR45930">
    <property type="entry name" value="G-PROTEIN COUPLED RECEPTOR 124-LIKE PROTEIN"/>
    <property type="match status" value="1"/>
</dbReference>
<dbReference type="Pfam" id="PF00002">
    <property type="entry name" value="7tm_2"/>
    <property type="match status" value="1"/>
</dbReference>
<dbReference type="EMBL" id="OV170234">
    <property type="protein sequence ID" value="CAH0720219.1"/>
    <property type="molecule type" value="Genomic_DNA"/>
</dbReference>
<dbReference type="Proteomes" id="UP000838878">
    <property type="component" value="Chromosome 14"/>
</dbReference>
<evidence type="ECO:0000256" key="3">
    <source>
        <dbReference type="ARBA" id="ARBA00022614"/>
    </source>
</evidence>
<evidence type="ECO:0000256" key="8">
    <source>
        <dbReference type="ARBA" id="ARBA00023136"/>
    </source>
</evidence>
<feature type="region of interest" description="Disordered" evidence="10">
    <location>
        <begin position="1218"/>
        <end position="1267"/>
    </location>
</feature>
<feature type="transmembrane region" description="Helical" evidence="11">
    <location>
        <begin position="796"/>
        <end position="814"/>
    </location>
</feature>
<feature type="transmembrane region" description="Helical" evidence="11">
    <location>
        <begin position="888"/>
        <end position="908"/>
    </location>
</feature>
<keyword evidence="6" id="KW-0677">Repeat</keyword>
<dbReference type="InterPro" id="IPR001611">
    <property type="entry name" value="Leu-rich_rpt"/>
</dbReference>
<dbReference type="InterPro" id="IPR058808">
    <property type="entry name" value="GAIN_ADGRA2/3"/>
</dbReference>
<evidence type="ECO:0000256" key="11">
    <source>
        <dbReference type="SAM" id="Phobius"/>
    </source>
</evidence>
<proteinExistence type="inferred from homology"/>
<dbReference type="InterPro" id="IPR003591">
    <property type="entry name" value="Leu-rich_rpt_typical-subtyp"/>
</dbReference>
<feature type="compositionally biased region" description="Polar residues" evidence="10">
    <location>
        <begin position="1059"/>
        <end position="1075"/>
    </location>
</feature>
<evidence type="ECO:0000256" key="10">
    <source>
        <dbReference type="SAM" id="MobiDB-lite"/>
    </source>
</evidence>
<dbReference type="OrthoDB" id="10031018at2759"/>
<keyword evidence="5 12" id="KW-0732">Signal</keyword>
<evidence type="ECO:0000256" key="12">
    <source>
        <dbReference type="SAM" id="SignalP"/>
    </source>
</evidence>
<dbReference type="SMART" id="SM00369">
    <property type="entry name" value="LRR_TYP"/>
    <property type="match status" value="3"/>
</dbReference>
<name>A0A8J9Y605_9NEOP</name>
<comment type="subcellular location">
    <subcellularLocation>
        <location evidence="1">Membrane</location>
        <topology evidence="1">Multi-pass membrane protein</topology>
    </subcellularLocation>
</comment>
<feature type="signal peptide" evidence="12">
    <location>
        <begin position="1"/>
        <end position="18"/>
    </location>
</feature>
<dbReference type="InterPro" id="IPR032675">
    <property type="entry name" value="LRR_dom_sf"/>
</dbReference>
<protein>
    <recommendedName>
        <fullName evidence="13">LRRCT domain-containing protein</fullName>
    </recommendedName>
</protein>
<dbReference type="InterPro" id="IPR036445">
    <property type="entry name" value="GPCR_2_extracell_dom_sf"/>
</dbReference>
<evidence type="ECO:0000256" key="5">
    <source>
        <dbReference type="ARBA" id="ARBA00022729"/>
    </source>
</evidence>
<feature type="domain" description="LRRCT" evidence="13">
    <location>
        <begin position="173"/>
        <end position="225"/>
    </location>
</feature>
<dbReference type="Pfam" id="PF26588">
    <property type="entry name" value="GAIN_ADGRA3"/>
    <property type="match status" value="1"/>
</dbReference>
<accession>A0A8J9Y605</accession>
<feature type="transmembrane region" description="Helical" evidence="11">
    <location>
        <begin position="1004"/>
        <end position="1025"/>
    </location>
</feature>
<evidence type="ECO:0000256" key="2">
    <source>
        <dbReference type="ARBA" id="ARBA00007343"/>
    </source>
</evidence>
<feature type="chain" id="PRO_5035427975" description="LRRCT domain-containing protein" evidence="12">
    <location>
        <begin position="19"/>
        <end position="1615"/>
    </location>
</feature>
<reference evidence="14" key="1">
    <citation type="submission" date="2021-12" db="EMBL/GenBank/DDBJ databases">
        <authorList>
            <person name="Martin H S."/>
        </authorList>
    </citation>
    <scope>NUCLEOTIDE SEQUENCE</scope>
</reference>
<feature type="transmembrane region" description="Helical" evidence="11">
    <location>
        <begin position="848"/>
        <end position="868"/>
    </location>
</feature>
<dbReference type="InterPro" id="IPR051963">
    <property type="entry name" value="Adhesion_GPCR_A"/>
</dbReference>
<keyword evidence="7 11" id="KW-1133">Transmembrane helix</keyword>
<organism evidence="14 15">
    <name type="scientific">Brenthis ino</name>
    <name type="common">lesser marbled fritillary</name>
    <dbReference type="NCBI Taxonomy" id="405034"/>
    <lineage>
        <taxon>Eukaryota</taxon>
        <taxon>Metazoa</taxon>
        <taxon>Ecdysozoa</taxon>
        <taxon>Arthropoda</taxon>
        <taxon>Hexapoda</taxon>
        <taxon>Insecta</taxon>
        <taxon>Pterygota</taxon>
        <taxon>Neoptera</taxon>
        <taxon>Endopterygota</taxon>
        <taxon>Lepidoptera</taxon>
        <taxon>Glossata</taxon>
        <taxon>Ditrysia</taxon>
        <taxon>Papilionoidea</taxon>
        <taxon>Nymphalidae</taxon>
        <taxon>Heliconiinae</taxon>
        <taxon>Argynnini</taxon>
        <taxon>Brenthis</taxon>
    </lineage>
</organism>
<dbReference type="SUPFAM" id="SSF52058">
    <property type="entry name" value="L domain-like"/>
    <property type="match status" value="1"/>
</dbReference>
<feature type="compositionally biased region" description="Polar residues" evidence="10">
    <location>
        <begin position="1218"/>
        <end position="1239"/>
    </location>
</feature>
<gene>
    <name evidence="14" type="ORF">BINO364_LOCUS6479</name>
</gene>
<feature type="region of interest" description="Disordered" evidence="10">
    <location>
        <begin position="1595"/>
        <end position="1615"/>
    </location>
</feature>
<feature type="transmembrane region" description="Helical" evidence="11">
    <location>
        <begin position="731"/>
        <end position="754"/>
    </location>
</feature>
<dbReference type="Gene3D" id="1.20.1070.10">
    <property type="entry name" value="Rhodopsin 7-helix transmembrane proteins"/>
    <property type="match status" value="1"/>
</dbReference>
<dbReference type="Pfam" id="PF13855">
    <property type="entry name" value="LRR_8"/>
    <property type="match status" value="1"/>
</dbReference>
<evidence type="ECO:0000256" key="7">
    <source>
        <dbReference type="ARBA" id="ARBA00022989"/>
    </source>
</evidence>
<keyword evidence="9" id="KW-0675">Receptor</keyword>
<dbReference type="InterPro" id="IPR013783">
    <property type="entry name" value="Ig-like_fold"/>
</dbReference>
<dbReference type="SUPFAM" id="SSF111418">
    <property type="entry name" value="Hormone receptor domain"/>
    <property type="match status" value="1"/>
</dbReference>
<feature type="transmembrane region" description="Helical" evidence="11">
    <location>
        <begin position="766"/>
        <end position="784"/>
    </location>
</feature>
<evidence type="ECO:0000313" key="15">
    <source>
        <dbReference type="Proteomes" id="UP000838878"/>
    </source>
</evidence>
<dbReference type="SMART" id="SM00082">
    <property type="entry name" value="LRRCT"/>
    <property type="match status" value="1"/>
</dbReference>
<dbReference type="InterPro" id="IPR000832">
    <property type="entry name" value="GPCR_2_secretin-like"/>
</dbReference>
<keyword evidence="15" id="KW-1185">Reference proteome</keyword>
<evidence type="ECO:0000313" key="14">
    <source>
        <dbReference type="EMBL" id="CAH0720219.1"/>
    </source>
</evidence>
<dbReference type="Gene3D" id="3.80.10.10">
    <property type="entry name" value="Ribonuclease Inhibitor"/>
    <property type="match status" value="1"/>
</dbReference>
<dbReference type="InterPro" id="IPR000483">
    <property type="entry name" value="Cys-rich_flank_reg_C"/>
</dbReference>
<evidence type="ECO:0000259" key="13">
    <source>
        <dbReference type="SMART" id="SM00082"/>
    </source>
</evidence>
<comment type="similarity">
    <text evidence="2">Belongs to the G-protein coupled receptor 2 family. Adhesion G-protein coupled receptor (ADGR) subfamily.</text>
</comment>
<sequence length="1615" mass="180097">MELFPIILLFLFFEGSLGFCPSLCSCKGNKAAEGVSVDPLPGELLKLKCGGTPAQITELKEIDLSKLWTVVVSLNLSGNAISTLSRELHLPNLQKLDLSRNQISLIESDAFYNMTSLQRLDLSYNQISNIYKEMFKGLVNLERLILTQNHISVLSAGTFDYLVGLKQIDITDNPLICDCELLWVGDWSRNTSVKLVGNPKCAFPENMVNKTIRKLKIFLDLSLCGSVLPSNSLIVKPSHDQVVFEGDTLVLNCNAPFASVMAKYELKWMHPMLEICDVNITNTDMQEEGLAETIVYFQNITNHHTGNWTCMYSDQNHIRHNYTVQVLVLSNQTQYCLSKHTIDNKGLYSWPQLLINHTATVPCRSGEGIAYRSCNANATWGPANTSECSYISNITKLLQQFALLNVSLVQYSALNATERLAMLIQEKTYPLAEITDADDVMFIAKAIRNYMQYISEERDLGSTLLDVISSAMNISSQVMSKAETQYGSCTDMVKAVEEISAYTSNVQGHKSKLSVERFPAGEGFAGVTCVWYGAPPRLHCSATNRTVAHRARDALVHASVQIPQTLLYTATDTGTLLNIKPHDLVISMYEDASLFPLLPELAEGPMRGHRSKDYYGRSTKREDMNMEITSPVVGFQLTDSSMRGELLEPIIATVRARGAAPGAGEGRAAVWEPAARRWNDNTTDCKVSHVVSEMIIITCTRLSYVGILQNVETGIYGARTDGARFKVSHPAVYVGSLILIGCVSCTTLTYIMCYPAIQMAKKAKHALINTWIAIALLCFMYTLGIYQTEDVKLCQILGLLIHYLSLSCLLWMCVSASNMYKWVTKTHNPVRTPEDDIPPDVPIQKPILGLYLVGWGIALIICGISGAVNLKDYAGYSQCFLSTAPALSALFIPGAILLMFIFILFLLIRCTIRNMNVQLSEGTQATENVDLEMWEPNQNNDGGERRSIKSGVDSEIDDVEHTPIIQLRAQVIVLSLYMSVWTCGAIAVYRPLPAYLPYQEDICSIIYAVCATVLGTFIIFFYGIARSDVRAQWSLMHCYLQSSKQCCRNRSVFDTNQQNLPTNQATVSPQHVLNDNRSRSGSRSSNRTNSKTNNSGTYKGGAELNGQTLPKDLKNTNGKTPNINLVVLHRQQYRSNNSMMTYPDSASVGPEIFYNPNQMNVAKKFFKKQRQHMKRNCLELPVRRDCDEDSHISLPLPSKEAYNGVASFINAGTKVNNTNQHVERSNNGIKEPRNTTNPNLLEDEPKDFKSYSTDHKSWAKNDDPKHGRGQIMNIYTNVPETQVPQHQIIKANAQKSLNAQRSSVSEECLQSHAEHPEMRTISQQCSLEYSSASEIAMPHTCSDQTLNTHSELTSFQENSALCSTNEITDTESFGQYIDYLQPNKTHENKDVVDKSLQDISEECTMNSDDVNRSSTPHNLDVGLGEMDNLLQSDMVGSKDKMDDDKETFFMAKTTYDFETCSTNTSEQGFENESDIYCPNYQMSEVSIRSHGLYAPSPSSMCPNEISFSNEDVSTLESQYVNYDPGWRKTIKNNPKLGKYVPTPALSCPEVNRDSPISFSSELDELYTQITSRDKERTRKDVLDVTVNSDVTLKPDSDSCVSEAVSDAEVKGETAV</sequence>
<feature type="compositionally biased region" description="Low complexity" evidence="10">
    <location>
        <begin position="1079"/>
        <end position="1097"/>
    </location>
</feature>
<dbReference type="SUPFAM" id="SSF48726">
    <property type="entry name" value="Immunoglobulin"/>
    <property type="match status" value="1"/>
</dbReference>
<feature type="non-terminal residue" evidence="14">
    <location>
        <position position="1615"/>
    </location>
</feature>
<keyword evidence="3" id="KW-0433">Leucine-rich repeat</keyword>
<feature type="region of interest" description="Disordered" evidence="10">
    <location>
        <begin position="1059"/>
        <end position="1120"/>
    </location>
</feature>
<evidence type="ECO:0000256" key="6">
    <source>
        <dbReference type="ARBA" id="ARBA00022737"/>
    </source>
</evidence>
<dbReference type="GO" id="GO:0004930">
    <property type="term" value="F:G protein-coupled receptor activity"/>
    <property type="evidence" value="ECO:0007669"/>
    <property type="project" value="InterPro"/>
</dbReference>
<evidence type="ECO:0000256" key="4">
    <source>
        <dbReference type="ARBA" id="ARBA00022692"/>
    </source>
</evidence>
<keyword evidence="8 11" id="KW-0472">Membrane</keyword>
<dbReference type="InterPro" id="IPR036179">
    <property type="entry name" value="Ig-like_dom_sf"/>
</dbReference>
<dbReference type="GO" id="GO:0007166">
    <property type="term" value="P:cell surface receptor signaling pathway"/>
    <property type="evidence" value="ECO:0007669"/>
    <property type="project" value="TreeGrafter"/>
</dbReference>
<dbReference type="Pfam" id="PF00560">
    <property type="entry name" value="LRR_1"/>
    <property type="match status" value="1"/>
</dbReference>
<dbReference type="Gene3D" id="2.60.40.10">
    <property type="entry name" value="Immunoglobulins"/>
    <property type="match status" value="1"/>
</dbReference>
<dbReference type="PANTHER" id="PTHR45930:SF4">
    <property type="entry name" value="ADHESION G PROTEIN-COUPLED RECEPTOR A3"/>
    <property type="match status" value="1"/>
</dbReference>
<evidence type="ECO:0000256" key="9">
    <source>
        <dbReference type="ARBA" id="ARBA00023170"/>
    </source>
</evidence>
<evidence type="ECO:0000256" key="1">
    <source>
        <dbReference type="ARBA" id="ARBA00004141"/>
    </source>
</evidence>